<dbReference type="AlphaFoldDB" id="A0A4Z2C8X2"/>
<dbReference type="PANTHER" id="PTHR22930:SF206">
    <property type="entry name" value="NUCLEASE HARBI1"/>
    <property type="match status" value="1"/>
</dbReference>
<dbReference type="GO" id="GO:0005634">
    <property type="term" value="C:nucleus"/>
    <property type="evidence" value="ECO:0007669"/>
    <property type="project" value="UniProtKB-SubCell"/>
</dbReference>
<keyword evidence="6" id="KW-0378">Hydrolase</keyword>
<organism evidence="9 10">
    <name type="scientific">Takifugu bimaculatus</name>
    <dbReference type="NCBI Taxonomy" id="433685"/>
    <lineage>
        <taxon>Eukaryota</taxon>
        <taxon>Metazoa</taxon>
        <taxon>Chordata</taxon>
        <taxon>Craniata</taxon>
        <taxon>Vertebrata</taxon>
        <taxon>Euteleostomi</taxon>
        <taxon>Actinopterygii</taxon>
        <taxon>Neopterygii</taxon>
        <taxon>Teleostei</taxon>
        <taxon>Neoteleostei</taxon>
        <taxon>Acanthomorphata</taxon>
        <taxon>Eupercaria</taxon>
        <taxon>Tetraodontiformes</taxon>
        <taxon>Tetradontoidea</taxon>
        <taxon>Tetraodontidae</taxon>
        <taxon>Takifugu</taxon>
    </lineage>
</organism>
<dbReference type="Pfam" id="PF13359">
    <property type="entry name" value="DDE_Tnp_4"/>
    <property type="match status" value="1"/>
</dbReference>
<keyword evidence="10" id="KW-1185">Reference proteome</keyword>
<dbReference type="PANTHER" id="PTHR22930">
    <property type="match status" value="1"/>
</dbReference>
<dbReference type="GO" id="GO:0016787">
    <property type="term" value="F:hydrolase activity"/>
    <property type="evidence" value="ECO:0007669"/>
    <property type="project" value="UniProtKB-KW"/>
</dbReference>
<dbReference type="InterPro" id="IPR045249">
    <property type="entry name" value="HARBI1-like"/>
</dbReference>
<evidence type="ECO:0000256" key="6">
    <source>
        <dbReference type="ARBA" id="ARBA00022801"/>
    </source>
</evidence>
<keyword evidence="7" id="KW-0539">Nucleus</keyword>
<keyword evidence="4" id="KW-0540">Nuclease</keyword>
<evidence type="ECO:0000256" key="7">
    <source>
        <dbReference type="ARBA" id="ARBA00023242"/>
    </source>
</evidence>
<comment type="subcellular location">
    <subcellularLocation>
        <location evidence="2">Nucleus</location>
    </subcellularLocation>
</comment>
<evidence type="ECO:0000256" key="3">
    <source>
        <dbReference type="ARBA" id="ARBA00006958"/>
    </source>
</evidence>
<dbReference type="GO" id="GO:0046872">
    <property type="term" value="F:metal ion binding"/>
    <property type="evidence" value="ECO:0007669"/>
    <property type="project" value="UniProtKB-KW"/>
</dbReference>
<reference evidence="9 10" key="1">
    <citation type="submission" date="2019-04" db="EMBL/GenBank/DDBJ databases">
        <title>The sequence and de novo assembly of Takifugu bimaculatus genome using PacBio and Hi-C technologies.</title>
        <authorList>
            <person name="Xu P."/>
            <person name="Liu B."/>
            <person name="Zhou Z."/>
        </authorList>
    </citation>
    <scope>NUCLEOTIDE SEQUENCE [LARGE SCALE GENOMIC DNA]</scope>
    <source>
        <strain evidence="9">TB-2018</strain>
        <tissue evidence="9">Muscle</tissue>
    </source>
</reference>
<comment type="cofactor">
    <cofactor evidence="1">
        <name>a divalent metal cation</name>
        <dbReference type="ChEBI" id="CHEBI:60240"/>
    </cofactor>
</comment>
<gene>
    <name evidence="9" type="ORF">fugu_011885</name>
</gene>
<name>A0A4Z2C8X2_9TELE</name>
<dbReference type="EMBL" id="SWLE01000004">
    <property type="protein sequence ID" value="TNN00639.1"/>
    <property type="molecule type" value="Genomic_DNA"/>
</dbReference>
<dbReference type="Proteomes" id="UP000516260">
    <property type="component" value="Chromosome 12"/>
</dbReference>
<feature type="domain" description="DDE Tnp4" evidence="8">
    <location>
        <begin position="252"/>
        <end position="421"/>
    </location>
</feature>
<evidence type="ECO:0000256" key="1">
    <source>
        <dbReference type="ARBA" id="ARBA00001968"/>
    </source>
</evidence>
<evidence type="ECO:0000313" key="9">
    <source>
        <dbReference type="EMBL" id="TNN00639.1"/>
    </source>
</evidence>
<evidence type="ECO:0000256" key="2">
    <source>
        <dbReference type="ARBA" id="ARBA00004123"/>
    </source>
</evidence>
<comment type="caution">
    <text evidence="9">The sequence shown here is derived from an EMBL/GenBank/DDBJ whole genome shotgun (WGS) entry which is preliminary data.</text>
</comment>
<keyword evidence="5" id="KW-0479">Metal-binding</keyword>
<proteinExistence type="inferred from homology"/>
<accession>A0A4Z2C8X2</accession>
<evidence type="ECO:0000259" key="8">
    <source>
        <dbReference type="Pfam" id="PF13359"/>
    </source>
</evidence>
<evidence type="ECO:0000313" key="10">
    <source>
        <dbReference type="Proteomes" id="UP000516260"/>
    </source>
</evidence>
<evidence type="ECO:0000256" key="5">
    <source>
        <dbReference type="ARBA" id="ARBA00022723"/>
    </source>
</evidence>
<dbReference type="InterPro" id="IPR027806">
    <property type="entry name" value="HARBI1_dom"/>
</dbReference>
<dbReference type="GO" id="GO:0004518">
    <property type="term" value="F:nuclease activity"/>
    <property type="evidence" value="ECO:0007669"/>
    <property type="project" value="UniProtKB-KW"/>
</dbReference>
<sequence>MQNQTQRLRGCLGGYVINVRHVYSNYKMEPKVEGSVSLTAALLTSMVSLNISPVCDDQAFELYRLQTALVQQRRVREMIDRDRRLRQYLRRRKAFLMSSVTAVLSIFTTTRNRHVWVRNRSSEDNFWSSVELFDDDEWKAQFRVSRATFDYLLEQVGSAIKRRRTNFRVPIEPKRRLAIALWWFARAGEYRTVSIMFGVGIATVCNIVRQVTSAILERLHQRFLSLPSDQRLDDVMAAFKERCYPQCAGAIGTTHIPVSPVALSRDRPDDYLNERGWHSVILQAVVDHKACFTDVYAGWPGSTSSASVLSCSDLHTKAEDQADGYLFPKEKSVLIEGVEIPVHLIGDTSFPLKPWLMKSYSLKDQLSPEQHRFTHTLSSACSVVDTAFTRLKGRWRCLLKKNDIDASNMSKVVVACCVLHNICEIRGDSFLPEWNTGTVNCSSYLRQPDMQPYDGDTFCPAEVIRKTITYNLLTLLQH</sequence>
<protein>
    <recommendedName>
        <fullName evidence="8">DDE Tnp4 domain-containing protein</fullName>
    </recommendedName>
</protein>
<comment type="similarity">
    <text evidence="3">Belongs to the HARBI1 family.</text>
</comment>
<evidence type="ECO:0000256" key="4">
    <source>
        <dbReference type="ARBA" id="ARBA00022722"/>
    </source>
</evidence>